<protein>
    <submittedName>
        <fullName evidence="1">Uncharacterized protein</fullName>
    </submittedName>
</protein>
<evidence type="ECO:0000313" key="1">
    <source>
        <dbReference type="EMBL" id="CAA9996683.1"/>
    </source>
</evidence>
<accession>A0A6H5G3Z6</accession>
<dbReference type="EMBL" id="CADCXU010004805">
    <property type="protein sequence ID" value="CAA9996683.1"/>
    <property type="molecule type" value="Genomic_DNA"/>
</dbReference>
<dbReference type="Proteomes" id="UP000479000">
    <property type="component" value="Unassembled WGS sequence"/>
</dbReference>
<organism evidence="1 2">
    <name type="scientific">Nesidiocoris tenuis</name>
    <dbReference type="NCBI Taxonomy" id="355587"/>
    <lineage>
        <taxon>Eukaryota</taxon>
        <taxon>Metazoa</taxon>
        <taxon>Ecdysozoa</taxon>
        <taxon>Arthropoda</taxon>
        <taxon>Hexapoda</taxon>
        <taxon>Insecta</taxon>
        <taxon>Pterygota</taxon>
        <taxon>Neoptera</taxon>
        <taxon>Paraneoptera</taxon>
        <taxon>Hemiptera</taxon>
        <taxon>Heteroptera</taxon>
        <taxon>Panheteroptera</taxon>
        <taxon>Cimicomorpha</taxon>
        <taxon>Miridae</taxon>
        <taxon>Dicyphina</taxon>
        <taxon>Nesidiocoris</taxon>
    </lineage>
</organism>
<sequence length="99" mass="11081">MTLKAVIIFKNFVLLPTPICDSTLFSFTGELLVGTSQQSSRHPHLQSCSTATSCVSVDIHQLSDRNEQMIDCLRQDGRICKRRNLPAITEVQYSEIEAP</sequence>
<dbReference type="AlphaFoldDB" id="A0A6H5G3Z6"/>
<evidence type="ECO:0000313" key="2">
    <source>
        <dbReference type="Proteomes" id="UP000479000"/>
    </source>
</evidence>
<proteinExistence type="predicted"/>
<feature type="non-terminal residue" evidence="1">
    <location>
        <position position="99"/>
    </location>
</feature>
<gene>
    <name evidence="1" type="ORF">NTEN_LOCUS3147</name>
</gene>
<keyword evidence="2" id="KW-1185">Reference proteome</keyword>
<name>A0A6H5G3Z6_9HEMI</name>
<reference evidence="1 2" key="1">
    <citation type="submission" date="2020-02" db="EMBL/GenBank/DDBJ databases">
        <authorList>
            <person name="Ferguson B K."/>
        </authorList>
    </citation>
    <scope>NUCLEOTIDE SEQUENCE [LARGE SCALE GENOMIC DNA]</scope>
</reference>